<dbReference type="PANTHER" id="PTHR48078:SF6">
    <property type="entry name" value="L-THREONINE DEHYDRATASE CATABOLIC TDCB"/>
    <property type="match status" value="1"/>
</dbReference>
<dbReference type="GO" id="GO:0030170">
    <property type="term" value="F:pyridoxal phosphate binding"/>
    <property type="evidence" value="ECO:0007669"/>
    <property type="project" value="InterPro"/>
</dbReference>
<organism evidence="16">
    <name type="scientific">Candidatus Methanophaga sp. ANME-1 ERB7</name>
    <dbReference type="NCBI Taxonomy" id="2759913"/>
    <lineage>
        <taxon>Archaea</taxon>
        <taxon>Methanobacteriati</taxon>
        <taxon>Methanobacteriota</taxon>
        <taxon>Stenosarchaea group</taxon>
        <taxon>Methanomicrobia</taxon>
        <taxon>Candidatus Methanophagales</taxon>
        <taxon>Candidatus Methanophagaceae</taxon>
        <taxon>Candidatus Methanophaga</taxon>
    </lineage>
</organism>
<dbReference type="NCBIfam" id="NF006050">
    <property type="entry name" value="PRK08197.1"/>
    <property type="match status" value="1"/>
</dbReference>
<evidence type="ECO:0000256" key="9">
    <source>
        <dbReference type="ARBA" id="ARBA00023239"/>
    </source>
</evidence>
<dbReference type="AlphaFoldDB" id="A0A7G9ZCG5"/>
<feature type="binding site" evidence="13">
    <location>
        <begin position="234"/>
        <end position="238"/>
    </location>
    <ligand>
        <name>pyridoxal 5'-phosphate</name>
        <dbReference type="ChEBI" id="CHEBI:597326"/>
    </ligand>
</feature>
<dbReference type="NCBIfam" id="TIGR00260">
    <property type="entry name" value="thrC"/>
    <property type="match status" value="1"/>
</dbReference>
<feature type="domain" description="Tryptophan synthase beta chain-like PALP" evidence="15">
    <location>
        <begin position="70"/>
        <end position="373"/>
    </location>
</feature>
<dbReference type="InterPro" id="IPR000634">
    <property type="entry name" value="Ser/Thr_deHydtase_PyrdxlP-BS"/>
</dbReference>
<evidence type="ECO:0000256" key="5">
    <source>
        <dbReference type="ARBA" id="ARBA00018679"/>
    </source>
</evidence>
<evidence type="ECO:0000256" key="3">
    <source>
        <dbReference type="ARBA" id="ARBA00005517"/>
    </source>
</evidence>
<evidence type="ECO:0000313" key="16">
    <source>
        <dbReference type="EMBL" id="QNO57949.1"/>
    </source>
</evidence>
<sequence>MKEYEVECIRCGAHYSKEDVVYTCRKCDGLLNIKYDYSKIDPKQVVNAKGEGVWKYRALLPFSNETEQITINEGNTPLYRCDRLAKSIGISDLWVKHEGLNPSGSFKDRGMTVGVTKAVELGVGGVACASTGNTSASLAIFAAKADLPCFVLLPKGKVALGKVAQAMMHGAKVFSLRGNFDDALRIVRILCEEENIYLLNSVNPYRLEGQKTIAFEVAEKLEWNVPDRLILPVGNAGNISAIFKGFSELNILGITDEIPKMTGIQAAGAKPVVDAIKAAKAEITPEANPETIASAIRIGDPVNAAKALQAIRDSGGVAESVTDDEITEAQLELARVEGIGVEPASAASIAGLKKLVELGEIAKDERVVCITTGHLLKDPERVISICEAPIEVDADVNVLRKMLRAV</sequence>
<dbReference type="UniPathway" id="UPA00050">
    <property type="reaction ID" value="UER00065"/>
</dbReference>
<evidence type="ECO:0000256" key="1">
    <source>
        <dbReference type="ARBA" id="ARBA00001933"/>
    </source>
</evidence>
<dbReference type="SUPFAM" id="SSF53686">
    <property type="entry name" value="Tryptophan synthase beta subunit-like PLP-dependent enzymes"/>
    <property type="match status" value="1"/>
</dbReference>
<feature type="binding site" evidence="13">
    <location>
        <position position="133"/>
    </location>
    <ligand>
        <name>pyridoxal 5'-phosphate</name>
        <dbReference type="ChEBI" id="CHEBI:597326"/>
    </ligand>
</feature>
<dbReference type="GO" id="GO:0009088">
    <property type="term" value="P:threonine biosynthetic process"/>
    <property type="evidence" value="ECO:0007669"/>
    <property type="project" value="UniProtKB-UniRule"/>
</dbReference>
<dbReference type="CDD" id="cd01563">
    <property type="entry name" value="Thr-synth_1"/>
    <property type="match status" value="1"/>
</dbReference>
<dbReference type="InterPro" id="IPR001926">
    <property type="entry name" value="TrpB-like_PALP"/>
</dbReference>
<keyword evidence="9 12" id="KW-0456">Lyase</keyword>
<accession>A0A7G9ZCG5</accession>
<feature type="modified residue" description="N6-(pyridoxal phosphate)lysine" evidence="14">
    <location>
        <position position="107"/>
    </location>
</feature>
<evidence type="ECO:0000256" key="8">
    <source>
        <dbReference type="ARBA" id="ARBA00022898"/>
    </source>
</evidence>
<dbReference type="GO" id="GO:0009097">
    <property type="term" value="P:isoleucine biosynthetic process"/>
    <property type="evidence" value="ECO:0007669"/>
    <property type="project" value="TreeGrafter"/>
</dbReference>
<dbReference type="InterPro" id="IPR036052">
    <property type="entry name" value="TrpB-like_PALP_sf"/>
</dbReference>
<keyword evidence="8 12" id="KW-0663">Pyridoxal phosphate</keyword>
<dbReference type="PIRSF" id="PIRSF038945">
    <property type="entry name" value="Thr_synthase"/>
    <property type="match status" value="1"/>
</dbReference>
<evidence type="ECO:0000256" key="2">
    <source>
        <dbReference type="ARBA" id="ARBA00004979"/>
    </source>
</evidence>
<evidence type="ECO:0000256" key="7">
    <source>
        <dbReference type="ARBA" id="ARBA00022697"/>
    </source>
</evidence>
<evidence type="ECO:0000256" key="14">
    <source>
        <dbReference type="PIRSR" id="PIRSR038945-2"/>
    </source>
</evidence>
<comment type="function">
    <text evidence="12">Catalyzes the gamma-elimination of phosphate from L-phosphohomoserine and the beta-addition of water to produce L-threonine.</text>
</comment>
<feature type="binding site" evidence="13">
    <location>
        <position position="372"/>
    </location>
    <ligand>
        <name>pyridoxal 5'-phosphate</name>
        <dbReference type="ChEBI" id="CHEBI:597326"/>
    </ligand>
</feature>
<gene>
    <name evidence="16" type="primary">thrC</name>
    <name evidence="16" type="ORF">LHHCGPCL_00014</name>
</gene>
<dbReference type="GO" id="GO:0006565">
    <property type="term" value="P:L-serine catabolic process"/>
    <property type="evidence" value="ECO:0007669"/>
    <property type="project" value="TreeGrafter"/>
</dbReference>
<dbReference type="Pfam" id="PF00291">
    <property type="entry name" value="PALP"/>
    <property type="match status" value="1"/>
</dbReference>
<comment type="pathway">
    <text evidence="2 12">Amino-acid biosynthesis; L-threonine biosynthesis; L-threonine from L-aspartate: step 5/5.</text>
</comment>
<dbReference type="GO" id="GO:0004795">
    <property type="term" value="F:threonine synthase activity"/>
    <property type="evidence" value="ECO:0007669"/>
    <property type="project" value="UniProtKB-UniRule"/>
</dbReference>
<name>A0A7G9ZCG5_9EURY</name>
<reference evidence="16" key="1">
    <citation type="submission" date="2020-06" db="EMBL/GenBank/DDBJ databases">
        <title>Unique genomic features of the anaerobic methanotrophic archaea.</title>
        <authorList>
            <person name="Chadwick G.L."/>
            <person name="Skennerton C.T."/>
            <person name="Laso-Perez R."/>
            <person name="Leu A.O."/>
            <person name="Speth D.R."/>
            <person name="Yu H."/>
            <person name="Morgan-Lang C."/>
            <person name="Hatzenpichler R."/>
            <person name="Goudeau D."/>
            <person name="Malmstrom R."/>
            <person name="Brazelton W.J."/>
            <person name="Woyke T."/>
            <person name="Hallam S.J."/>
            <person name="Tyson G.W."/>
            <person name="Wegener G."/>
            <person name="Boetius A."/>
            <person name="Orphan V."/>
        </authorList>
    </citation>
    <scope>NUCLEOTIDE SEQUENCE</scope>
</reference>
<comment type="similarity">
    <text evidence="3 12">Belongs to the threonine synthase family.</text>
</comment>
<evidence type="ECO:0000256" key="12">
    <source>
        <dbReference type="PIRNR" id="PIRNR038945"/>
    </source>
</evidence>
<dbReference type="Gene3D" id="3.40.50.1100">
    <property type="match status" value="2"/>
</dbReference>
<proteinExistence type="inferred from homology"/>
<dbReference type="FunFam" id="3.40.50.1100:FF:000014">
    <property type="entry name" value="Threonine synthase"/>
    <property type="match status" value="1"/>
</dbReference>
<evidence type="ECO:0000259" key="15">
    <source>
        <dbReference type="Pfam" id="PF00291"/>
    </source>
</evidence>
<dbReference type="PANTHER" id="PTHR48078">
    <property type="entry name" value="THREONINE DEHYDRATASE, MITOCHONDRIAL-RELATED"/>
    <property type="match status" value="1"/>
</dbReference>
<dbReference type="GO" id="GO:0006567">
    <property type="term" value="P:L-threonine catabolic process"/>
    <property type="evidence" value="ECO:0007669"/>
    <property type="project" value="TreeGrafter"/>
</dbReference>
<keyword evidence="6 12" id="KW-0028">Amino-acid biosynthesis</keyword>
<evidence type="ECO:0000256" key="6">
    <source>
        <dbReference type="ARBA" id="ARBA00022605"/>
    </source>
</evidence>
<comment type="cofactor">
    <cofactor evidence="1 12 13">
        <name>pyridoxal 5'-phosphate</name>
        <dbReference type="ChEBI" id="CHEBI:597326"/>
    </cofactor>
</comment>
<dbReference type="EC" id="4.2.3.1" evidence="4 11"/>
<dbReference type="InterPro" id="IPR026260">
    <property type="entry name" value="Thr_Synthase_bac/arc"/>
</dbReference>
<evidence type="ECO:0000256" key="4">
    <source>
        <dbReference type="ARBA" id="ARBA00013028"/>
    </source>
</evidence>
<evidence type="ECO:0000256" key="11">
    <source>
        <dbReference type="NCBIfam" id="TIGR00260"/>
    </source>
</evidence>
<comment type="catalytic activity">
    <reaction evidence="10 12">
        <text>O-phospho-L-homoserine + H2O = L-threonine + phosphate</text>
        <dbReference type="Rhea" id="RHEA:10840"/>
        <dbReference type="ChEBI" id="CHEBI:15377"/>
        <dbReference type="ChEBI" id="CHEBI:43474"/>
        <dbReference type="ChEBI" id="CHEBI:57590"/>
        <dbReference type="ChEBI" id="CHEBI:57926"/>
        <dbReference type="EC" id="4.2.3.1"/>
    </reaction>
</comment>
<dbReference type="InterPro" id="IPR050147">
    <property type="entry name" value="Ser/Thr_Dehydratase"/>
</dbReference>
<keyword evidence="7 12" id="KW-0791">Threonine biosynthesis</keyword>
<dbReference type="PROSITE" id="PS00165">
    <property type="entry name" value="DEHYDRATASE_SER_THR"/>
    <property type="match status" value="1"/>
</dbReference>
<evidence type="ECO:0000256" key="13">
    <source>
        <dbReference type="PIRSR" id="PIRSR038945-1"/>
    </source>
</evidence>
<dbReference type="GO" id="GO:0003941">
    <property type="term" value="F:L-serine ammonia-lyase activity"/>
    <property type="evidence" value="ECO:0007669"/>
    <property type="project" value="TreeGrafter"/>
</dbReference>
<dbReference type="InterPro" id="IPR004450">
    <property type="entry name" value="Thr_synthase-like"/>
</dbReference>
<protein>
    <recommendedName>
        <fullName evidence="5 11">Threonine synthase</fullName>
        <ecNumber evidence="4 11">4.2.3.1</ecNumber>
    </recommendedName>
</protein>
<dbReference type="GO" id="GO:0004794">
    <property type="term" value="F:threonine deaminase activity"/>
    <property type="evidence" value="ECO:0007669"/>
    <property type="project" value="TreeGrafter"/>
</dbReference>
<evidence type="ECO:0000256" key="10">
    <source>
        <dbReference type="ARBA" id="ARBA00049144"/>
    </source>
</evidence>
<dbReference type="EMBL" id="MT631708">
    <property type="protein sequence ID" value="QNO57949.1"/>
    <property type="molecule type" value="Genomic_DNA"/>
</dbReference>